<evidence type="ECO:0000313" key="4">
    <source>
        <dbReference type="RefSeq" id="XP_018010880.1"/>
    </source>
</evidence>
<dbReference type="PANTHER" id="PTHR24347">
    <property type="entry name" value="SERINE/THREONINE-PROTEIN KINASE"/>
    <property type="match status" value="1"/>
</dbReference>
<dbReference type="Proteomes" id="UP000694843">
    <property type="component" value="Unplaced"/>
</dbReference>
<keyword evidence="3" id="KW-1185">Reference proteome</keyword>
<proteinExistence type="predicted"/>
<evidence type="ECO:0000256" key="1">
    <source>
        <dbReference type="SAM" id="MobiDB-lite"/>
    </source>
</evidence>
<organism evidence="3 4">
    <name type="scientific">Hyalella azteca</name>
    <name type="common">Amphipod</name>
    <dbReference type="NCBI Taxonomy" id="294128"/>
    <lineage>
        <taxon>Eukaryota</taxon>
        <taxon>Metazoa</taxon>
        <taxon>Ecdysozoa</taxon>
        <taxon>Arthropoda</taxon>
        <taxon>Crustacea</taxon>
        <taxon>Multicrustacea</taxon>
        <taxon>Malacostraca</taxon>
        <taxon>Eumalacostraca</taxon>
        <taxon>Peracarida</taxon>
        <taxon>Amphipoda</taxon>
        <taxon>Senticaudata</taxon>
        <taxon>Talitrida</taxon>
        <taxon>Talitroidea</taxon>
        <taxon>Hyalellidae</taxon>
        <taxon>Hyalella</taxon>
    </lineage>
</organism>
<protein>
    <submittedName>
        <fullName evidence="4">Serine/threonine-protein kinase H1 homolog</fullName>
    </submittedName>
</protein>
<dbReference type="GeneID" id="108668220"/>
<dbReference type="OMA" id="SHVIACK"/>
<dbReference type="AlphaFoldDB" id="A0A8B7NBB8"/>
<feature type="domain" description="Protein kinase" evidence="2">
    <location>
        <begin position="68"/>
        <end position="329"/>
    </location>
</feature>
<feature type="region of interest" description="Disordered" evidence="1">
    <location>
        <begin position="287"/>
        <end position="316"/>
    </location>
</feature>
<sequence>MGCRNSKTIDKEESVNIEYVFNKGTIDEQTHKPTNASLADRIKFGTENKRNQENKKSRKFDPKITAKYEIKAPIGEGSMTAVYRIENRTTREPYALKLLTKPVGLPAMKRECDTLIHIKNRNTIKMHEVLVDKTNTPIALVLELMTGGSLYSRIHEKGIFTEKNAAKVLRQVLSGVAYLHSLGITHRGLTIHNILFYHQGKDSRVVITDFATAHTKKSTDDIEMRRRCGSCEYMAPEIVKLQSYTQAVDVWAVGVIAYAMMAAEFPFPPHDKQAMFRAIAKAEYSLDSQKGHRSSGNSTEARPAIASRRPAAAANPPSHLAAVLKHPELYSRSSSSHVIACKYDYSLQFKQNRQRNMN</sequence>
<dbReference type="OrthoDB" id="40902at2759"/>
<dbReference type="KEGG" id="hazt:108668220"/>
<dbReference type="Gene3D" id="1.10.510.10">
    <property type="entry name" value="Transferase(Phosphotransferase) domain 1"/>
    <property type="match status" value="1"/>
</dbReference>
<accession>A0A8B7NBB8</accession>
<reference evidence="4" key="1">
    <citation type="submission" date="2025-08" db="UniProtKB">
        <authorList>
            <consortium name="RefSeq"/>
        </authorList>
    </citation>
    <scope>IDENTIFICATION</scope>
    <source>
        <tissue evidence="4">Whole organism</tissue>
    </source>
</reference>
<dbReference type="SUPFAM" id="SSF56112">
    <property type="entry name" value="Protein kinase-like (PK-like)"/>
    <property type="match status" value="1"/>
</dbReference>
<dbReference type="Pfam" id="PF00069">
    <property type="entry name" value="Pkinase"/>
    <property type="match status" value="1"/>
</dbReference>
<keyword evidence="4" id="KW-0418">Kinase</keyword>
<dbReference type="PROSITE" id="PS50011">
    <property type="entry name" value="PROTEIN_KINASE_DOM"/>
    <property type="match status" value="1"/>
</dbReference>
<gene>
    <name evidence="4" type="primary">LOC108668220</name>
</gene>
<dbReference type="InterPro" id="IPR000719">
    <property type="entry name" value="Prot_kinase_dom"/>
</dbReference>
<evidence type="ECO:0000259" key="2">
    <source>
        <dbReference type="PROSITE" id="PS50011"/>
    </source>
</evidence>
<evidence type="ECO:0000313" key="3">
    <source>
        <dbReference type="Proteomes" id="UP000694843"/>
    </source>
</evidence>
<dbReference type="RefSeq" id="XP_018010880.1">
    <property type="nucleotide sequence ID" value="XM_018155391.2"/>
</dbReference>
<dbReference type="GO" id="GO:0005524">
    <property type="term" value="F:ATP binding"/>
    <property type="evidence" value="ECO:0007669"/>
    <property type="project" value="InterPro"/>
</dbReference>
<dbReference type="GO" id="GO:0004672">
    <property type="term" value="F:protein kinase activity"/>
    <property type="evidence" value="ECO:0007669"/>
    <property type="project" value="InterPro"/>
</dbReference>
<keyword evidence="4" id="KW-0808">Transferase</keyword>
<feature type="compositionally biased region" description="Low complexity" evidence="1">
    <location>
        <begin position="301"/>
        <end position="316"/>
    </location>
</feature>
<name>A0A8B7NBB8_HYAAZ</name>
<dbReference type="InterPro" id="IPR011009">
    <property type="entry name" value="Kinase-like_dom_sf"/>
</dbReference>